<dbReference type="EMBL" id="FZOD01000053">
    <property type="protein sequence ID" value="SNT51418.1"/>
    <property type="molecule type" value="Genomic_DNA"/>
</dbReference>
<evidence type="ECO:0000256" key="1">
    <source>
        <dbReference type="ARBA" id="ARBA00022723"/>
    </source>
</evidence>
<feature type="domain" description="N-acetyltransferase" evidence="5">
    <location>
        <begin position="359"/>
        <end position="492"/>
    </location>
</feature>
<comment type="similarity">
    <text evidence="4">Belongs to the arginase family.</text>
</comment>
<evidence type="ECO:0000313" key="6">
    <source>
        <dbReference type="EMBL" id="SNT51418.1"/>
    </source>
</evidence>
<gene>
    <name evidence="6" type="ORF">SAMN05216276_105350</name>
</gene>
<dbReference type="InterPro" id="IPR016181">
    <property type="entry name" value="Acyl_CoA_acyltransferase"/>
</dbReference>
<dbReference type="InterPro" id="IPR000182">
    <property type="entry name" value="GNAT_dom"/>
</dbReference>
<keyword evidence="2" id="KW-0378">Hydrolase</keyword>
<dbReference type="CDD" id="cd04301">
    <property type="entry name" value="NAT_SF"/>
    <property type="match status" value="1"/>
</dbReference>
<dbReference type="PANTHER" id="PTHR43782">
    <property type="entry name" value="ARGINASE"/>
    <property type="match status" value="1"/>
</dbReference>
<dbReference type="PANTHER" id="PTHR43782:SF3">
    <property type="entry name" value="ARGINASE"/>
    <property type="match status" value="1"/>
</dbReference>
<evidence type="ECO:0000256" key="3">
    <source>
        <dbReference type="ARBA" id="ARBA00023211"/>
    </source>
</evidence>
<keyword evidence="3" id="KW-0464">Manganese</keyword>
<dbReference type="InterPro" id="IPR006035">
    <property type="entry name" value="Ureohydrolase"/>
</dbReference>
<dbReference type="PROSITE" id="PS51186">
    <property type="entry name" value="GNAT"/>
    <property type="match status" value="1"/>
</dbReference>
<dbReference type="Pfam" id="PF24553">
    <property type="entry name" value="Rv0428c_C"/>
    <property type="match status" value="1"/>
</dbReference>
<accession>A0A239NB10</accession>
<protein>
    <submittedName>
        <fullName evidence="6">Arginase family enzyme</fullName>
    </submittedName>
</protein>
<dbReference type="GO" id="GO:0016747">
    <property type="term" value="F:acyltransferase activity, transferring groups other than amino-acyl groups"/>
    <property type="evidence" value="ECO:0007669"/>
    <property type="project" value="InterPro"/>
</dbReference>
<sequence length="492" mass="53278">MPEVTVIEVPQWQGSGSATATRLTEGAALLAALIPDAERTRVQVAGTLKETAERTRTALERARDRFVITVGGDCGVELEPIAAVLRRYGERLTVVWFDAHADLNTPSSSPSGAFHGMVLRTLLGDGPPDLMPDRVLRPEQVVLAGVRALDPAESDFIRVAGIADLPALGESATALYIHIDLDVLDPGSFGSVGTPEPAGLLPGELIDQVAALAERFEIVGLGLTEYEPARPEDHDLLTTLVPRLAGLCRISGARQVERRAARVWPASNVEEHEGWLLRHTPGVKRKRWNSALPPIHRATGVERVEEFYRERDTPLRVHVSPAEHHRDLDAFLAARGYRIEGETSVLTASTGEVIAATASAVTVETVTDRDAWPKIFTDLDDHLDSAAVGGAVLPHTAEPAAFLTVSDRGRVAGMGLFVADEGWAGIFSMATRPEHRRRGIATALLGAGARWAAGQGADRLYLQVEQDNKAARRLYERAGFTCSHTYHYRTSP</sequence>
<dbReference type="SUPFAM" id="SSF52768">
    <property type="entry name" value="Arginase/deacetylase"/>
    <property type="match status" value="1"/>
</dbReference>
<proteinExistence type="inferred from homology"/>
<dbReference type="CDD" id="cd09999">
    <property type="entry name" value="Arginase-like_1"/>
    <property type="match status" value="1"/>
</dbReference>
<evidence type="ECO:0000259" key="5">
    <source>
        <dbReference type="PROSITE" id="PS51186"/>
    </source>
</evidence>
<dbReference type="Gene3D" id="3.40.800.10">
    <property type="entry name" value="Ureohydrolase domain"/>
    <property type="match status" value="1"/>
</dbReference>
<evidence type="ECO:0000256" key="4">
    <source>
        <dbReference type="PROSITE-ProRule" id="PRU00742"/>
    </source>
</evidence>
<keyword evidence="7" id="KW-1185">Reference proteome</keyword>
<keyword evidence="1" id="KW-0479">Metal-binding</keyword>
<dbReference type="SUPFAM" id="SSF55729">
    <property type="entry name" value="Acyl-CoA N-acyltransferases (Nat)"/>
    <property type="match status" value="1"/>
</dbReference>
<dbReference type="Gene3D" id="3.40.630.30">
    <property type="match status" value="1"/>
</dbReference>
<reference evidence="6 7" key="1">
    <citation type="submission" date="2017-06" db="EMBL/GenBank/DDBJ databases">
        <authorList>
            <person name="Kim H.J."/>
            <person name="Triplett B.A."/>
        </authorList>
    </citation>
    <scope>NUCLEOTIDE SEQUENCE [LARGE SCALE GENOMIC DNA]</scope>
    <source>
        <strain evidence="6 7">CGMCC 4.2132</strain>
    </source>
</reference>
<dbReference type="PROSITE" id="PS51409">
    <property type="entry name" value="ARGINASE_2"/>
    <property type="match status" value="1"/>
</dbReference>
<name>A0A239NB10_9ACTN</name>
<evidence type="ECO:0000256" key="2">
    <source>
        <dbReference type="ARBA" id="ARBA00022801"/>
    </source>
</evidence>
<dbReference type="AlphaFoldDB" id="A0A239NB10"/>
<evidence type="ECO:0000313" key="7">
    <source>
        <dbReference type="Proteomes" id="UP000198282"/>
    </source>
</evidence>
<dbReference type="GO" id="GO:0004053">
    <property type="term" value="F:arginase activity"/>
    <property type="evidence" value="ECO:0007669"/>
    <property type="project" value="TreeGrafter"/>
</dbReference>
<dbReference type="InterPro" id="IPR023696">
    <property type="entry name" value="Ureohydrolase_dom_sf"/>
</dbReference>
<dbReference type="GO" id="GO:0030145">
    <property type="term" value="F:manganese ion binding"/>
    <property type="evidence" value="ECO:0007669"/>
    <property type="project" value="TreeGrafter"/>
</dbReference>
<dbReference type="PRINTS" id="PR00116">
    <property type="entry name" value="ARGINASE"/>
</dbReference>
<organism evidence="6 7">
    <name type="scientific">Streptosporangium subroseum</name>
    <dbReference type="NCBI Taxonomy" id="106412"/>
    <lineage>
        <taxon>Bacteria</taxon>
        <taxon>Bacillati</taxon>
        <taxon>Actinomycetota</taxon>
        <taxon>Actinomycetes</taxon>
        <taxon>Streptosporangiales</taxon>
        <taxon>Streptosporangiaceae</taxon>
        <taxon>Streptosporangium</taxon>
    </lineage>
</organism>
<dbReference type="GO" id="GO:0005829">
    <property type="term" value="C:cytosol"/>
    <property type="evidence" value="ECO:0007669"/>
    <property type="project" value="TreeGrafter"/>
</dbReference>
<dbReference type="InterPro" id="IPR056935">
    <property type="entry name" value="Rv0428c-like_C"/>
</dbReference>
<dbReference type="Pfam" id="PF00491">
    <property type="entry name" value="Arginase"/>
    <property type="match status" value="1"/>
</dbReference>
<dbReference type="Proteomes" id="UP000198282">
    <property type="component" value="Unassembled WGS sequence"/>
</dbReference>